<feature type="domain" description="IPO4/5-like TPR repeats" evidence="8">
    <location>
        <begin position="102"/>
        <end position="219"/>
    </location>
</feature>
<reference evidence="9" key="1">
    <citation type="submission" date="2015-07" db="EMBL/GenBank/DDBJ databases">
        <title>Adaptation to a free-living lifestyle via gene acquisitions in the diplomonad Trepomonas sp. PC1.</title>
        <authorList>
            <person name="Xu F."/>
            <person name="Jerlstrom-Hultqvist J."/>
            <person name="Kolisko M."/>
            <person name="Simpson A.G.B."/>
            <person name="Roger A.J."/>
            <person name="Svard S.G."/>
            <person name="Andersson J.O."/>
        </authorList>
    </citation>
    <scope>NUCLEOTIDE SEQUENCE</scope>
    <source>
        <strain evidence="9">PC1</strain>
    </source>
</reference>
<keyword evidence="6" id="KW-0653">Protein transport</keyword>
<dbReference type="Pfam" id="PF25780">
    <property type="entry name" value="TPR_IPO5"/>
    <property type="match status" value="1"/>
</dbReference>
<accession>A0A146KID5</accession>
<dbReference type="AlphaFoldDB" id="A0A146KID5"/>
<gene>
    <name evidence="9" type="ORF">TPC1_11893</name>
</gene>
<dbReference type="PANTHER" id="PTHR10527">
    <property type="entry name" value="IMPORTIN BETA"/>
    <property type="match status" value="1"/>
</dbReference>
<keyword evidence="5" id="KW-0677">Repeat</keyword>
<evidence type="ECO:0000256" key="3">
    <source>
        <dbReference type="ARBA" id="ARBA00022448"/>
    </source>
</evidence>
<organism evidence="9">
    <name type="scientific">Trepomonas sp. PC1</name>
    <dbReference type="NCBI Taxonomy" id="1076344"/>
    <lineage>
        <taxon>Eukaryota</taxon>
        <taxon>Metamonada</taxon>
        <taxon>Diplomonadida</taxon>
        <taxon>Hexamitidae</taxon>
        <taxon>Hexamitinae</taxon>
        <taxon>Trepomonas</taxon>
    </lineage>
</organism>
<sequence>NQLIEGIRVLAESKDNEEIRNATHYVQQCREINPSDQFMQIIVNQIIANNNLTATATVILKSDIDRKGDQSVIYRMSDSSIGKSIIIQLMQYLAEHPDQFLLTQVIGAYARSELNEGRNFQEFCDFILGAFENDNADVRSIAASLVAEITDIMIEKLAILSFDVLGVLQKAISDQPKIAVKANEALVKILVNNFDSENNQQIPQESVSKIISVQLMRIKQCYGENQSICLKMLKDFYQLVDLDGQQVIFNVQEVIETLNDFFQLDELDEKIKVWLLKIFTAVGDSCSETRKALKIILQDFISRNVIPNMVSSQDKIDAWLEKQKEFVYEDNTLQSEAERCIDTLAYTLGKQVLNPVLQEFCKQALESQQWQLCDAAAMAIAASSEGLQSVIKQKEVQLYVECLCSFVKHEHPRVRYDSLSCILEISKHWAPKPQKYHQIVIQALIAETQDLPFISLHASSAMINFIGDMTKQHLYLYLGQLHEMIKDCWSGSISRQANGISLIQQLVELLDHDDSVPLLEEFLGQIMEMFQNVMHAIDTQENFDYEQQIFIESIVSMIAVTCDRAPQMMRVYIEQIMEYFVLIVKRTFQQEEHGLFGTTLNSMMDFVEEFYQEMGVAIAQLIPMFVNVIQASNFDQLENIELEGDKIPNHDRIEQKAAVLGFLALMSEYTPNSLVPFLDQLFEAVYQMMPYQEKQAAGQLAMFAQFINIAQHSQVDVQEVHQKIFPKFCNQIYPDVENDEKTVTLVDLEQCYNAAQSLALYTKYYLKTKLPSFSADVSKILNILTFIINQAQQIYKAELSIINAGDEDDDDQEEAEAHHGKTLQDFSRVMQHAGEAYAEFIIQLEDMPQGLLEIILQVTHHFLTIGISSAAAIAGTRQGFLLYSDFAKKYPVEKTKQIFEPALPVIRKYILESDSAVVLRDAFYTLFEYLAGTQDLQLAGDMDLTTKACQVLEPMSQEEDDDSQFCLDNVCVYLVLVGHLTGQTSDFWQVLLSFCIKMKSDEPEILHVIELLLDYVQTDAELQKVGGEVMKVLVNLFFGEHNDGLKNSADKQESVKKIVKFFEKQGPQIEQFVEEDNEFAKKNIKNFLK</sequence>
<dbReference type="GO" id="GO:0005737">
    <property type="term" value="C:cytoplasm"/>
    <property type="evidence" value="ECO:0007669"/>
    <property type="project" value="UniProtKB-SubCell"/>
</dbReference>
<evidence type="ECO:0000256" key="6">
    <source>
        <dbReference type="ARBA" id="ARBA00022927"/>
    </source>
</evidence>
<keyword evidence="4" id="KW-0963">Cytoplasm</keyword>
<dbReference type="InterPro" id="IPR040122">
    <property type="entry name" value="Importin_beta"/>
</dbReference>
<proteinExistence type="predicted"/>
<dbReference type="InterPro" id="IPR016024">
    <property type="entry name" value="ARM-type_fold"/>
</dbReference>
<dbReference type="SUPFAM" id="SSF48371">
    <property type="entry name" value="ARM repeat"/>
    <property type="match status" value="2"/>
</dbReference>
<comment type="subcellular location">
    <subcellularLocation>
        <location evidence="2">Cytoplasm</location>
    </subcellularLocation>
    <subcellularLocation>
        <location evidence="1">Nucleus</location>
    </subcellularLocation>
</comment>
<dbReference type="GO" id="GO:0006606">
    <property type="term" value="P:protein import into nucleus"/>
    <property type="evidence" value="ECO:0007669"/>
    <property type="project" value="InterPro"/>
</dbReference>
<evidence type="ECO:0000256" key="7">
    <source>
        <dbReference type="ARBA" id="ARBA00023242"/>
    </source>
</evidence>
<evidence type="ECO:0000259" key="8">
    <source>
        <dbReference type="Pfam" id="PF25780"/>
    </source>
</evidence>
<evidence type="ECO:0000256" key="2">
    <source>
        <dbReference type="ARBA" id="ARBA00004496"/>
    </source>
</evidence>
<evidence type="ECO:0000256" key="4">
    <source>
        <dbReference type="ARBA" id="ARBA00022490"/>
    </source>
</evidence>
<feature type="non-terminal residue" evidence="9">
    <location>
        <position position="1"/>
    </location>
</feature>
<evidence type="ECO:0000256" key="5">
    <source>
        <dbReference type="ARBA" id="ARBA00022737"/>
    </source>
</evidence>
<dbReference type="InterPro" id="IPR011989">
    <property type="entry name" value="ARM-like"/>
</dbReference>
<name>A0A146KID5_9EUKA</name>
<keyword evidence="3" id="KW-0813">Transport</keyword>
<protein>
    <submittedName>
        <fullName evidence="9">Importin beta-3 subunit</fullName>
    </submittedName>
</protein>
<dbReference type="InterPro" id="IPR057672">
    <property type="entry name" value="TPR_IPO4/5"/>
</dbReference>
<evidence type="ECO:0000256" key="1">
    <source>
        <dbReference type="ARBA" id="ARBA00004123"/>
    </source>
</evidence>
<keyword evidence="7" id="KW-0539">Nucleus</keyword>
<dbReference type="EMBL" id="GDID01001410">
    <property type="protein sequence ID" value="JAP95196.1"/>
    <property type="molecule type" value="Transcribed_RNA"/>
</dbReference>
<dbReference type="Gene3D" id="1.25.10.10">
    <property type="entry name" value="Leucine-rich Repeat Variant"/>
    <property type="match status" value="1"/>
</dbReference>
<evidence type="ECO:0000313" key="9">
    <source>
        <dbReference type="EMBL" id="JAP95196.1"/>
    </source>
</evidence>